<evidence type="ECO:0000256" key="1">
    <source>
        <dbReference type="ARBA" id="ARBA00022896"/>
    </source>
</evidence>
<feature type="domain" description="Fe2OG dioxygenase" evidence="4">
    <location>
        <begin position="177"/>
        <end position="388"/>
    </location>
</feature>
<evidence type="ECO:0000256" key="2">
    <source>
        <dbReference type="RuleBase" id="RU003682"/>
    </source>
</evidence>
<feature type="chain" id="PRO_5040979066" description="Fe2OG dioxygenase domain-containing protein" evidence="3">
    <location>
        <begin position="22"/>
        <end position="395"/>
    </location>
</feature>
<comment type="similarity">
    <text evidence="2">Belongs to the iron/ascorbate-dependent oxidoreductase family.</text>
</comment>
<gene>
    <name evidence="5" type="ORF">TrLO_g3349</name>
</gene>
<evidence type="ECO:0000259" key="4">
    <source>
        <dbReference type="PROSITE" id="PS51471"/>
    </source>
</evidence>
<feature type="signal peptide" evidence="3">
    <location>
        <begin position="1"/>
        <end position="21"/>
    </location>
</feature>
<keyword evidence="3" id="KW-0732">Signal</keyword>
<dbReference type="GO" id="GO:0031418">
    <property type="term" value="F:L-ascorbic acid binding"/>
    <property type="evidence" value="ECO:0007669"/>
    <property type="project" value="UniProtKB-KW"/>
</dbReference>
<dbReference type="InterPro" id="IPR005123">
    <property type="entry name" value="Oxoglu/Fe-dep_dioxygenase_dom"/>
</dbReference>
<evidence type="ECO:0000256" key="3">
    <source>
        <dbReference type="SAM" id="SignalP"/>
    </source>
</evidence>
<dbReference type="Pfam" id="PF13640">
    <property type="entry name" value="2OG-FeII_Oxy_3"/>
    <property type="match status" value="1"/>
</dbReference>
<dbReference type="Proteomes" id="UP001165122">
    <property type="component" value="Unassembled WGS sequence"/>
</dbReference>
<dbReference type="GO" id="GO:0071456">
    <property type="term" value="P:cellular response to hypoxia"/>
    <property type="evidence" value="ECO:0007669"/>
    <property type="project" value="TreeGrafter"/>
</dbReference>
<dbReference type="PANTHER" id="PTHR12907:SF26">
    <property type="entry name" value="HIF PROLYL HYDROXYLASE, ISOFORM C"/>
    <property type="match status" value="1"/>
</dbReference>
<protein>
    <recommendedName>
        <fullName evidence="4">Fe2OG dioxygenase domain-containing protein</fullName>
    </recommendedName>
</protein>
<dbReference type="PROSITE" id="PS51471">
    <property type="entry name" value="FE2OG_OXY"/>
    <property type="match status" value="1"/>
</dbReference>
<evidence type="ECO:0000313" key="5">
    <source>
        <dbReference type="EMBL" id="GMI15979.1"/>
    </source>
</evidence>
<dbReference type="OrthoDB" id="204385at2759"/>
<keyword evidence="2" id="KW-0408">Iron</keyword>
<comment type="caution">
    <text evidence="5">The sequence shown here is derived from an EMBL/GenBank/DDBJ whole genome shotgun (WGS) entry which is preliminary data.</text>
</comment>
<reference evidence="6" key="1">
    <citation type="journal article" date="2023" name="Commun. Biol.">
        <title>Genome analysis of Parmales, the sister group of diatoms, reveals the evolutionary specialization of diatoms from phago-mixotrophs to photoautotrophs.</title>
        <authorList>
            <person name="Ban H."/>
            <person name="Sato S."/>
            <person name="Yoshikawa S."/>
            <person name="Yamada K."/>
            <person name="Nakamura Y."/>
            <person name="Ichinomiya M."/>
            <person name="Sato N."/>
            <person name="Blanc-Mathieu R."/>
            <person name="Endo H."/>
            <person name="Kuwata A."/>
            <person name="Ogata H."/>
        </authorList>
    </citation>
    <scope>NUCLEOTIDE SEQUENCE [LARGE SCALE GENOMIC DNA]</scope>
    <source>
        <strain evidence="6">NIES 3700</strain>
    </source>
</reference>
<dbReference type="Gene3D" id="2.60.120.620">
    <property type="entry name" value="q2cbj1_9rhob like domain"/>
    <property type="match status" value="1"/>
</dbReference>
<sequence>MRHQLIASLSFILLITPYSQPFCFTSYVHKLPASSGRSARGFALNSAPPSTPLLTSAQLSEAVRTIESGHVYTLDNYLPSSFISSLRLDAEKLYSDYLFEADGLASYTTQRTFDPNISRQVLKSKYWHNTSLGNSLTRLKFGQTIKNLRTQISLSLNRPTLETGTIDYMSDWPDDKKKHEISYTRYSPLASLGRHTDEHSEMLKKREGWGRPTRRSISWLIYLNEDWEEKNGGELRTYPRKHDIEGMLGASKEGDLQVGWLKGEKEYAVFLDAKINDYTNQVRLFIIKNNERVYVTQDFPADPTLYLAGGVGVKVMFADKNLSKLYEPLEPPKTPADAYLPTTTNSEDIHDVLPIGGRLIMFDSVALPHEVLKCYEKVRWSCSGWWHEDQQDFYG</sequence>
<accession>A0A9W7KYE0</accession>
<keyword evidence="2" id="KW-0479">Metal-binding</keyword>
<keyword evidence="6" id="KW-1185">Reference proteome</keyword>
<name>A0A9W7KYE0_9STRA</name>
<evidence type="ECO:0000313" key="6">
    <source>
        <dbReference type="Proteomes" id="UP001165122"/>
    </source>
</evidence>
<dbReference type="InterPro" id="IPR044862">
    <property type="entry name" value="Pro_4_hyd_alph_FE2OG_OXY"/>
</dbReference>
<dbReference type="EMBL" id="BRXW01000240">
    <property type="protein sequence ID" value="GMI15979.1"/>
    <property type="molecule type" value="Genomic_DNA"/>
</dbReference>
<keyword evidence="1" id="KW-0847">Vitamin C</keyword>
<dbReference type="InterPro" id="IPR051559">
    <property type="entry name" value="HIF_prolyl_hydroxylases"/>
</dbReference>
<dbReference type="AlphaFoldDB" id="A0A9W7KYE0"/>
<dbReference type="PANTHER" id="PTHR12907">
    <property type="entry name" value="EGL NINE HOMOLOG-RELATED"/>
    <property type="match status" value="1"/>
</dbReference>
<dbReference type="GO" id="GO:0031543">
    <property type="term" value="F:peptidyl-proline dioxygenase activity"/>
    <property type="evidence" value="ECO:0007669"/>
    <property type="project" value="TreeGrafter"/>
</dbReference>
<dbReference type="GO" id="GO:0008198">
    <property type="term" value="F:ferrous iron binding"/>
    <property type="evidence" value="ECO:0007669"/>
    <property type="project" value="TreeGrafter"/>
</dbReference>
<proteinExistence type="inferred from homology"/>
<keyword evidence="2" id="KW-0560">Oxidoreductase</keyword>
<organism evidence="5 6">
    <name type="scientific">Triparma laevis f. longispina</name>
    <dbReference type="NCBI Taxonomy" id="1714387"/>
    <lineage>
        <taxon>Eukaryota</taxon>
        <taxon>Sar</taxon>
        <taxon>Stramenopiles</taxon>
        <taxon>Ochrophyta</taxon>
        <taxon>Bolidophyceae</taxon>
        <taxon>Parmales</taxon>
        <taxon>Triparmaceae</taxon>
        <taxon>Triparma</taxon>
    </lineage>
</organism>